<evidence type="ECO:0000256" key="14">
    <source>
        <dbReference type="SAM" id="MobiDB-lite"/>
    </source>
</evidence>
<keyword evidence="17" id="KW-1185">Reference proteome</keyword>
<dbReference type="GO" id="GO:0005524">
    <property type="term" value="F:ATP binding"/>
    <property type="evidence" value="ECO:0007669"/>
    <property type="project" value="UniProtKB-KW"/>
</dbReference>
<evidence type="ECO:0000256" key="4">
    <source>
        <dbReference type="ARBA" id="ARBA00022763"/>
    </source>
</evidence>
<dbReference type="OrthoDB" id="272481at2759"/>
<evidence type="ECO:0000256" key="2">
    <source>
        <dbReference type="ARBA" id="ARBA00022723"/>
    </source>
</evidence>
<keyword evidence="2" id="KW-0479">Metal-binding</keyword>
<dbReference type="GeneID" id="7833584"/>
<dbReference type="GO" id="GO:0046872">
    <property type="term" value="F:metal ion binding"/>
    <property type="evidence" value="ECO:0007669"/>
    <property type="project" value="UniProtKB-KW"/>
</dbReference>
<accession>Q22MW4</accession>
<keyword evidence="10" id="KW-0238">DNA-binding</keyword>
<feature type="compositionally biased region" description="Basic and acidic residues" evidence="14">
    <location>
        <begin position="456"/>
        <end position="472"/>
    </location>
</feature>
<protein>
    <submittedName>
        <fullName evidence="16">Helicase carboxy-terminal domain protein</fullName>
    </submittedName>
</protein>
<dbReference type="PANTHER" id="PTHR11472:SF34">
    <property type="entry name" value="REGULATOR OF TELOMERE ELONGATION HELICASE 1"/>
    <property type="match status" value="1"/>
</dbReference>
<reference evidence="17" key="1">
    <citation type="journal article" date="2006" name="PLoS Biol.">
        <title>Macronuclear genome sequence of the ciliate Tetrahymena thermophila, a model eukaryote.</title>
        <authorList>
            <person name="Eisen J.A."/>
            <person name="Coyne R.S."/>
            <person name="Wu M."/>
            <person name="Wu D."/>
            <person name="Thiagarajan M."/>
            <person name="Wortman J.R."/>
            <person name="Badger J.H."/>
            <person name="Ren Q."/>
            <person name="Amedeo P."/>
            <person name="Jones K.M."/>
            <person name="Tallon L.J."/>
            <person name="Delcher A.L."/>
            <person name="Salzberg S.L."/>
            <person name="Silva J.C."/>
            <person name="Haas B.J."/>
            <person name="Majoros W.H."/>
            <person name="Farzad M."/>
            <person name="Carlton J.M."/>
            <person name="Smith R.K. Jr."/>
            <person name="Garg J."/>
            <person name="Pearlman R.E."/>
            <person name="Karrer K.M."/>
            <person name="Sun L."/>
            <person name="Manning G."/>
            <person name="Elde N.C."/>
            <person name="Turkewitz A.P."/>
            <person name="Asai D.J."/>
            <person name="Wilkes D.E."/>
            <person name="Wang Y."/>
            <person name="Cai H."/>
            <person name="Collins K."/>
            <person name="Stewart B.A."/>
            <person name="Lee S.R."/>
            <person name="Wilamowska K."/>
            <person name="Weinberg Z."/>
            <person name="Ruzzo W.L."/>
            <person name="Wloga D."/>
            <person name="Gaertig J."/>
            <person name="Frankel J."/>
            <person name="Tsao C.-C."/>
            <person name="Gorovsky M.A."/>
            <person name="Keeling P.J."/>
            <person name="Waller R.F."/>
            <person name="Patron N.J."/>
            <person name="Cherry J.M."/>
            <person name="Stover N.A."/>
            <person name="Krieger C.J."/>
            <person name="del Toro C."/>
            <person name="Ryder H.F."/>
            <person name="Williamson S.C."/>
            <person name="Barbeau R.A."/>
            <person name="Hamilton E.P."/>
            <person name="Orias E."/>
        </authorList>
    </citation>
    <scope>NUCLEOTIDE SEQUENCE [LARGE SCALE GENOMIC DNA]</scope>
    <source>
        <strain evidence="17">SB210</strain>
    </source>
</reference>
<dbReference type="InterPro" id="IPR006555">
    <property type="entry name" value="ATP-dep_Helicase_C"/>
</dbReference>
<dbReference type="InterPro" id="IPR010614">
    <property type="entry name" value="RAD3-like_helicase_DEAD"/>
</dbReference>
<dbReference type="SMART" id="SM00487">
    <property type="entry name" value="DEXDc"/>
    <property type="match status" value="1"/>
</dbReference>
<dbReference type="InterPro" id="IPR014001">
    <property type="entry name" value="Helicase_ATP-bd"/>
</dbReference>
<feature type="compositionally biased region" description="Low complexity" evidence="14">
    <location>
        <begin position="504"/>
        <end position="516"/>
    </location>
</feature>
<organism evidence="16 17">
    <name type="scientific">Tetrahymena thermophila (strain SB210)</name>
    <dbReference type="NCBI Taxonomy" id="312017"/>
    <lineage>
        <taxon>Eukaryota</taxon>
        <taxon>Sar</taxon>
        <taxon>Alveolata</taxon>
        <taxon>Ciliophora</taxon>
        <taxon>Intramacronucleata</taxon>
        <taxon>Oligohymenophorea</taxon>
        <taxon>Hymenostomatida</taxon>
        <taxon>Tetrahymenina</taxon>
        <taxon>Tetrahymenidae</taxon>
        <taxon>Tetrahymena</taxon>
    </lineage>
</organism>
<dbReference type="eggNOG" id="KOG1131">
    <property type="taxonomic scope" value="Eukaryota"/>
</dbReference>
<dbReference type="SMART" id="SM00488">
    <property type="entry name" value="DEXDc2"/>
    <property type="match status" value="1"/>
</dbReference>
<evidence type="ECO:0000313" key="17">
    <source>
        <dbReference type="Proteomes" id="UP000009168"/>
    </source>
</evidence>
<evidence type="ECO:0000256" key="6">
    <source>
        <dbReference type="ARBA" id="ARBA00022806"/>
    </source>
</evidence>
<evidence type="ECO:0000256" key="12">
    <source>
        <dbReference type="ARBA" id="ARBA00023235"/>
    </source>
</evidence>
<gene>
    <name evidence="16" type="ORF">TTHERM_00030090</name>
</gene>
<feature type="region of interest" description="Disordered" evidence="14">
    <location>
        <begin position="456"/>
        <end position="476"/>
    </location>
</feature>
<keyword evidence="7" id="KW-0067">ATP-binding</keyword>
<dbReference type="Pfam" id="PF13307">
    <property type="entry name" value="Helicase_C_2"/>
    <property type="match status" value="1"/>
</dbReference>
<evidence type="ECO:0000256" key="8">
    <source>
        <dbReference type="ARBA" id="ARBA00023004"/>
    </source>
</evidence>
<keyword evidence="12" id="KW-0413">Isomerase</keyword>
<feature type="coiled-coil region" evidence="13">
    <location>
        <begin position="767"/>
        <end position="797"/>
    </location>
</feature>
<dbReference type="GO" id="GO:0051539">
    <property type="term" value="F:4 iron, 4 sulfur cluster binding"/>
    <property type="evidence" value="ECO:0007669"/>
    <property type="project" value="UniProtKB-KW"/>
</dbReference>
<name>Q22MW4_TETTS</name>
<dbReference type="GO" id="GO:0016818">
    <property type="term" value="F:hydrolase activity, acting on acid anhydrides, in phosphorus-containing anhydrides"/>
    <property type="evidence" value="ECO:0007669"/>
    <property type="project" value="InterPro"/>
</dbReference>
<evidence type="ECO:0000256" key="7">
    <source>
        <dbReference type="ARBA" id="ARBA00022840"/>
    </source>
</evidence>
<keyword evidence="6 16" id="KW-0347">Helicase</keyword>
<dbReference type="Pfam" id="PF06733">
    <property type="entry name" value="DEAD_2"/>
    <property type="match status" value="2"/>
</dbReference>
<keyword evidence="1" id="KW-0004">4Fe-4S</keyword>
<evidence type="ECO:0000256" key="3">
    <source>
        <dbReference type="ARBA" id="ARBA00022741"/>
    </source>
</evidence>
<dbReference type="GO" id="GO:0003677">
    <property type="term" value="F:DNA binding"/>
    <property type="evidence" value="ECO:0007669"/>
    <property type="project" value="UniProtKB-KW"/>
</dbReference>
<keyword evidence="3" id="KW-0547">Nucleotide-binding</keyword>
<evidence type="ECO:0000256" key="9">
    <source>
        <dbReference type="ARBA" id="ARBA00023014"/>
    </source>
</evidence>
<dbReference type="SUPFAM" id="SSF52540">
    <property type="entry name" value="P-loop containing nucleoside triphosphate hydrolases"/>
    <property type="match status" value="1"/>
</dbReference>
<dbReference type="STRING" id="312017.Q22MW4"/>
<keyword evidence="4" id="KW-0227">DNA damage</keyword>
<evidence type="ECO:0000256" key="1">
    <source>
        <dbReference type="ARBA" id="ARBA00022485"/>
    </source>
</evidence>
<dbReference type="GO" id="GO:0003678">
    <property type="term" value="F:DNA helicase activity"/>
    <property type="evidence" value="ECO:0007669"/>
    <property type="project" value="InterPro"/>
</dbReference>
<dbReference type="GO" id="GO:0006281">
    <property type="term" value="P:DNA repair"/>
    <property type="evidence" value="ECO:0007669"/>
    <property type="project" value="UniProtKB-KW"/>
</dbReference>
<keyword evidence="5" id="KW-0378">Hydrolase</keyword>
<dbReference type="Proteomes" id="UP000009168">
    <property type="component" value="Unassembled WGS sequence"/>
</dbReference>
<dbReference type="Gene3D" id="3.40.50.300">
    <property type="entry name" value="P-loop containing nucleotide triphosphate hydrolases"/>
    <property type="match status" value="3"/>
</dbReference>
<evidence type="ECO:0000259" key="15">
    <source>
        <dbReference type="PROSITE" id="PS51193"/>
    </source>
</evidence>
<keyword evidence="8" id="KW-0408">Iron</keyword>
<sequence length="1257" mass="148895">MNYRKKIIQYEEDTKSIQDRQMSRILQIFPYDNPYDQQIESMKIILDILSNKQNLLFQSPTGTGKSLMVMCAAAAFAEYHSSQFQILFLTRTNGQINGLVKELNKIRNIDDFISKYSILAGRNNLCIKKDQFRQYMIDNKIDPNGKNLHKKYDLFCTDCKKCLIKTSAKKDLDNENILKVSESIVIGDQTKETRNNQQQQQQDQSRVVQVMSAIETDLTENQNNEKYITQKNLACLHFGLNEMLKEQEYKFTGYSKVRFMNQTDSNENSNKQNQDFDLKNHLNLLELIEKQEEEFDEDYEFERDSQKYQQFKTNNITIKNEDINPDYEERLPDIEDMVKIFKEKQAQCPFYFNRYIAKQANIVFMNYNYLLNPDILKYVSANIIDRQKKQIIIFDEAHNIEQQAESQFQTKLKLKNLQKSHELITNILITLRLAKQLRILDVLKQKGLELIDKVKESSKSKKNEKKGQDQQDKCNQNGFDVQIKSEYLEDEESEEEFQPQSLTQRQVQNENEEQNIQNKDQEIKQLQSEKNQIQQSTSILKEKDLNIMQQNINIQTIELKSKRTRKHNYQINDEEIEQNILDDDKIKQEIKYQINQQNENEVEIKEEQQSFCNADYKSNNFKEGSSFLDNQSILDELEIENEQNFKEKIQKESQQKEIIKIEDEELNEIAIDFNEKQQEGTNEGDSQSDDKYENQKKILEEFIQNYELKLPKILGYLNKLINYCLTRQSKLQKAESNLLSEYHFIKQYYQLFGLVSHDNDSDKENILKEENEQKTILQEANEVLRQKININSDYQQNMDVLSQFSEFSYIFQQITRYIKVKYSRECQQKAIEDILASAVYYEGNLHQLKVTLRYFANNLQPLNHLTKIKKIVLFLSNLKDFHQLSMIQQQYKKKQSFHYLRSSQKQYKNLQNDQYINEDFNLESPDLQKLQDFYFSAQKNELKEDVIFTLGCLSGKYAFREIFSKLNVHSLILSSGTLEPFDILIKNLDVKFEIYSGKHVIDPQQQVFTQFIKECSNNGKPLNFSFEKIYMDDLEIREQKRQNILSTLQIIQNIVKTIQDQSIKGGVLVFFKSYELMYSFYQAFLGSNAQRELKDIPIFFEKPTNVQFQTDFAHFKKQVLTFKKTSLFFAACRGKLAEGIDLSDSLARCVLLVGVPLWNISDPYFICKKKYVELVLKMDPNEWSRKQVIKCVNQAAGRSIRHRYDWGSVFFICELFDQVLHPKNFKKYISKWILMGENKQQNYIEAYKQFLAKNSNY</sequence>
<dbReference type="eggNOG" id="KOG1132">
    <property type="taxonomic scope" value="Eukaryota"/>
</dbReference>
<evidence type="ECO:0000256" key="11">
    <source>
        <dbReference type="ARBA" id="ARBA00023204"/>
    </source>
</evidence>
<dbReference type="InterPro" id="IPR006554">
    <property type="entry name" value="Helicase-like_DEXD_c2"/>
</dbReference>
<keyword evidence="13" id="KW-0175">Coiled coil</keyword>
<dbReference type="InterPro" id="IPR014013">
    <property type="entry name" value="Helic_SF1/SF2_ATP-bd_DinG/Rad3"/>
</dbReference>
<evidence type="ECO:0000313" key="16">
    <source>
        <dbReference type="EMBL" id="EAR86485.2"/>
    </source>
</evidence>
<proteinExistence type="predicted"/>
<feature type="region of interest" description="Disordered" evidence="14">
    <location>
        <begin position="490"/>
        <end position="516"/>
    </location>
</feature>
<dbReference type="InterPro" id="IPR027417">
    <property type="entry name" value="P-loop_NTPase"/>
</dbReference>
<dbReference type="SMART" id="SM00491">
    <property type="entry name" value="HELICc2"/>
    <property type="match status" value="1"/>
</dbReference>
<evidence type="ECO:0000256" key="10">
    <source>
        <dbReference type="ARBA" id="ARBA00023125"/>
    </source>
</evidence>
<dbReference type="InParanoid" id="Q22MW4"/>
<dbReference type="AlphaFoldDB" id="Q22MW4"/>
<dbReference type="PANTHER" id="PTHR11472">
    <property type="entry name" value="DNA REPAIR DEAD HELICASE RAD3/XP-D SUBFAMILY MEMBER"/>
    <property type="match status" value="1"/>
</dbReference>
<evidence type="ECO:0000256" key="5">
    <source>
        <dbReference type="ARBA" id="ARBA00022801"/>
    </source>
</evidence>
<dbReference type="EMBL" id="GG662720">
    <property type="protein sequence ID" value="EAR86485.2"/>
    <property type="molecule type" value="Genomic_DNA"/>
</dbReference>
<evidence type="ECO:0000256" key="13">
    <source>
        <dbReference type="SAM" id="Coils"/>
    </source>
</evidence>
<dbReference type="HOGENOM" id="CLU_267229_0_0_1"/>
<dbReference type="KEGG" id="tet:TTHERM_00030090"/>
<dbReference type="PROSITE" id="PS51193">
    <property type="entry name" value="HELICASE_ATP_BIND_2"/>
    <property type="match status" value="1"/>
</dbReference>
<dbReference type="InterPro" id="IPR045028">
    <property type="entry name" value="DinG/Rad3-like"/>
</dbReference>
<keyword evidence="9" id="KW-0411">Iron-sulfur</keyword>
<keyword evidence="11" id="KW-0234">DNA repair</keyword>
<dbReference type="RefSeq" id="XP_976906.2">
    <property type="nucleotide sequence ID" value="XM_971813.2"/>
</dbReference>
<feature type="domain" description="Helicase ATP-binding" evidence="15">
    <location>
        <begin position="24"/>
        <end position="470"/>
    </location>
</feature>